<dbReference type="GO" id="GO:0005525">
    <property type="term" value="F:GTP binding"/>
    <property type="evidence" value="ECO:0007669"/>
    <property type="project" value="UniProtKB-KW"/>
</dbReference>
<dbReference type="EMBL" id="MFGW01000186">
    <property type="protein sequence ID" value="OGF61986.1"/>
    <property type="molecule type" value="Genomic_DNA"/>
</dbReference>
<dbReference type="InterPro" id="IPR027417">
    <property type="entry name" value="P-loop_NTPase"/>
</dbReference>
<sequence length="314" mass="35013">MSRIDEIDIVEVLRQKDRRSVARLISALENREEGAIDIIRKIYAMTGKAWIIGVTGPAGVGKSTLINGMIDEFRKSGKTVGIIAVDPTSPFTGGAILADRIRMQLHSVDEGVFIRSMATRGHLGGLSPATSDVVDLLDAFGKDVIIIETVGVGQDEVDIIKIAHSIAVILMPGMGDEVQTMKAGLMEIADIFVINKAEREGSDRLQAELEMVLGLASDMIEWKPRIIRTVASKKMGIDVLLDALYEHREYIKASEQFKEKRHHAIRQRLFDAYQDLTLARAMSKLQDVEFNEIINDIYERKLDPYTAAEKLFFK</sequence>
<keyword evidence="2" id="KW-0547">Nucleotide-binding</keyword>
<dbReference type="GO" id="GO:0003924">
    <property type="term" value="F:GTPase activity"/>
    <property type="evidence" value="ECO:0007669"/>
    <property type="project" value="InterPro"/>
</dbReference>
<evidence type="ECO:0000256" key="1">
    <source>
        <dbReference type="ARBA" id="ARBA00009625"/>
    </source>
</evidence>
<comment type="caution">
    <text evidence="7">The sequence shown here is derived from an EMBL/GenBank/DDBJ whole genome shotgun (WGS) entry which is preliminary data.</text>
</comment>
<name>A0A1F5VEZ0_9BACT</name>
<dbReference type="SMART" id="SM00382">
    <property type="entry name" value="AAA"/>
    <property type="match status" value="1"/>
</dbReference>
<evidence type="ECO:0000256" key="3">
    <source>
        <dbReference type="ARBA" id="ARBA00022801"/>
    </source>
</evidence>
<dbReference type="InterPro" id="IPR003593">
    <property type="entry name" value="AAA+_ATPase"/>
</dbReference>
<feature type="domain" description="AAA+ ATPase" evidence="6">
    <location>
        <begin position="48"/>
        <end position="185"/>
    </location>
</feature>
<evidence type="ECO:0000313" key="7">
    <source>
        <dbReference type="EMBL" id="OGF61986.1"/>
    </source>
</evidence>
<proteinExistence type="inferred from homology"/>
<keyword evidence="5" id="KW-0143">Chaperone</keyword>
<organism evidence="7 8">
    <name type="scientific">Candidatus Fischerbacteria bacterium RBG_13_37_8</name>
    <dbReference type="NCBI Taxonomy" id="1817863"/>
    <lineage>
        <taxon>Bacteria</taxon>
        <taxon>Candidatus Fischeribacteriota</taxon>
    </lineage>
</organism>
<dbReference type="PANTHER" id="PTHR43087">
    <property type="entry name" value="LYSINE/ARGININE/ORNITHINE TRANSPORT SYSTEM KINASE"/>
    <property type="match status" value="1"/>
</dbReference>
<keyword evidence="3" id="KW-0378">Hydrolase</keyword>
<gene>
    <name evidence="7" type="ORF">A2Y62_20945</name>
</gene>
<dbReference type="NCBIfam" id="TIGR00750">
    <property type="entry name" value="lao"/>
    <property type="match status" value="1"/>
</dbReference>
<evidence type="ECO:0000259" key="6">
    <source>
        <dbReference type="SMART" id="SM00382"/>
    </source>
</evidence>
<dbReference type="PANTHER" id="PTHR43087:SF1">
    <property type="entry name" value="LAO_AO TRANSPORT SYSTEM ATPASE"/>
    <property type="match status" value="1"/>
</dbReference>
<reference evidence="7 8" key="1">
    <citation type="journal article" date="2016" name="Nat. Commun.">
        <title>Thousands of microbial genomes shed light on interconnected biogeochemical processes in an aquifer system.</title>
        <authorList>
            <person name="Anantharaman K."/>
            <person name="Brown C.T."/>
            <person name="Hug L.A."/>
            <person name="Sharon I."/>
            <person name="Castelle C.J."/>
            <person name="Probst A.J."/>
            <person name="Thomas B.C."/>
            <person name="Singh A."/>
            <person name="Wilkins M.J."/>
            <person name="Karaoz U."/>
            <person name="Brodie E.L."/>
            <person name="Williams K.H."/>
            <person name="Hubbard S.S."/>
            <person name="Banfield J.F."/>
        </authorList>
    </citation>
    <scope>NUCLEOTIDE SEQUENCE [LARGE SCALE GENOMIC DNA]</scope>
</reference>
<evidence type="ECO:0000256" key="5">
    <source>
        <dbReference type="ARBA" id="ARBA00023186"/>
    </source>
</evidence>
<evidence type="ECO:0000256" key="4">
    <source>
        <dbReference type="ARBA" id="ARBA00023134"/>
    </source>
</evidence>
<dbReference type="AlphaFoldDB" id="A0A1F5VEZ0"/>
<dbReference type="Pfam" id="PF03308">
    <property type="entry name" value="MeaB"/>
    <property type="match status" value="1"/>
</dbReference>
<dbReference type="Gene3D" id="3.40.50.300">
    <property type="entry name" value="P-loop containing nucleotide triphosphate hydrolases"/>
    <property type="match status" value="1"/>
</dbReference>
<dbReference type="CDD" id="cd03114">
    <property type="entry name" value="MMAA-like"/>
    <property type="match status" value="1"/>
</dbReference>
<dbReference type="Proteomes" id="UP000178943">
    <property type="component" value="Unassembled WGS sequence"/>
</dbReference>
<dbReference type="InterPro" id="IPR005129">
    <property type="entry name" value="GTPase_ArgK"/>
</dbReference>
<dbReference type="STRING" id="1817863.A2Y62_20945"/>
<comment type="similarity">
    <text evidence="1">Belongs to the SIMIBI class G3E GTPase family. ArgK/MeaB subfamily.</text>
</comment>
<keyword evidence="4" id="KW-0342">GTP-binding</keyword>
<evidence type="ECO:0000313" key="8">
    <source>
        <dbReference type="Proteomes" id="UP000178943"/>
    </source>
</evidence>
<dbReference type="InterPro" id="IPR052040">
    <property type="entry name" value="GTPase/Isobutyryl-CoA_mutase"/>
</dbReference>
<evidence type="ECO:0000256" key="2">
    <source>
        <dbReference type="ARBA" id="ARBA00022741"/>
    </source>
</evidence>
<protein>
    <submittedName>
        <fullName evidence="7">GTPase</fullName>
    </submittedName>
</protein>
<accession>A0A1F5VEZ0</accession>
<dbReference type="SUPFAM" id="SSF52540">
    <property type="entry name" value="P-loop containing nucleoside triphosphate hydrolases"/>
    <property type="match status" value="1"/>
</dbReference>